<evidence type="ECO:0000313" key="8">
    <source>
        <dbReference type="Proteomes" id="UP000322873"/>
    </source>
</evidence>
<dbReference type="PANTHER" id="PTHR12780">
    <property type="entry name" value="RNA POLYMERASE III DNA DIRECTED , 39KD SUBUNIT-RELATED"/>
    <property type="match status" value="1"/>
</dbReference>
<evidence type="ECO:0000256" key="3">
    <source>
        <dbReference type="ARBA" id="ARBA00022478"/>
    </source>
</evidence>
<keyword evidence="3 6" id="KW-0240">DNA-directed RNA polymerase</keyword>
<comment type="function">
    <text evidence="6">DNA-dependent RNA polymerase catalyzes the transcription of DNA into RNA using the four ribonucleoside triphosphates as substrates. Specific peripheric component of RNA polymerase III which synthesizes small RNAs, such as 5S rRNA and tRNAs.</text>
</comment>
<dbReference type="InterPro" id="IPR036388">
    <property type="entry name" value="WH-like_DNA-bd_sf"/>
</dbReference>
<dbReference type="EMBL" id="VICG01000002">
    <property type="protein sequence ID" value="KAA8574988.1"/>
    <property type="molecule type" value="Genomic_DNA"/>
</dbReference>
<comment type="subcellular location">
    <subcellularLocation>
        <location evidence="1 6">Nucleus</location>
    </subcellularLocation>
</comment>
<dbReference type="GO" id="GO:0006383">
    <property type="term" value="P:transcription by RNA polymerase III"/>
    <property type="evidence" value="ECO:0007669"/>
    <property type="project" value="UniProtKB-UniRule"/>
</dbReference>
<dbReference type="FunFam" id="1.10.10.10:FF:000116">
    <property type="entry name" value="DNA-directed RNA polymerase III subunit RPC6"/>
    <property type="match status" value="1"/>
</dbReference>
<dbReference type="InterPro" id="IPR007832">
    <property type="entry name" value="RNA_pol_Rpc34"/>
</dbReference>
<evidence type="ECO:0000256" key="6">
    <source>
        <dbReference type="PIRNR" id="PIRNR028763"/>
    </source>
</evidence>
<sequence length="379" mass="42568">MSSRAATGAAAPEDKTTALKKLLYDECFQTFDENPTFFQDDLLEFGVLPNDDVSMLLAVTQALTNEKLFKVVQDPQRGIGWKLRTEDEAKKYRSLSSEQEIVYSLIDEAGTEGIWSRTIKMRTNLHDAVFRSALKHLETKHMISEMKSVEFGNKKMYIKASLQPSDRASGGAWYTDNEMDEEFITQIMLILFDQIHRKSFYKSSTANMRKPKKMFGKKMSADEAKALRDKTLGSRVKIEDVTEDDALEGARRHYDALLPMPPGYQGYPTLNELTSFIENSGATATTLTAQDIQQLLEILIFDNKIEKVLAGPEGVCYRAVRKSFREDQEGGPYSALTDVPCGHCPVSDLCEEGGPVGPSTCDKKALHYFRHLSARIAKS</sequence>
<proteinExistence type="inferred from homology"/>
<comment type="similarity">
    <text evidence="2 6">Belongs to the eukaryotic RPC34/RPC39 RNA polymerase subunit family.</text>
</comment>
<dbReference type="GO" id="GO:0005737">
    <property type="term" value="C:cytoplasm"/>
    <property type="evidence" value="ECO:0007669"/>
    <property type="project" value="UniProtKB-ARBA"/>
</dbReference>
<evidence type="ECO:0000313" key="7">
    <source>
        <dbReference type="EMBL" id="KAA8574988.1"/>
    </source>
</evidence>
<dbReference type="AlphaFoldDB" id="A0A5M9JZL5"/>
<keyword evidence="4 6" id="KW-0804">Transcription</keyword>
<dbReference type="Proteomes" id="UP000322873">
    <property type="component" value="Unassembled WGS sequence"/>
</dbReference>
<keyword evidence="5 6" id="KW-0539">Nucleus</keyword>
<dbReference type="InterPro" id="IPR016049">
    <property type="entry name" value="RNA_pol_Rpc34-like"/>
</dbReference>
<gene>
    <name evidence="7" type="ORF">EYC84_004214</name>
</gene>
<reference evidence="7 8" key="1">
    <citation type="submission" date="2019-06" db="EMBL/GenBank/DDBJ databases">
        <title>Genome Sequence of the Brown Rot Fungal Pathogen Monilinia fructicola.</title>
        <authorList>
            <person name="De Miccolis Angelini R.M."/>
            <person name="Landi L."/>
            <person name="Abate D."/>
            <person name="Pollastro S."/>
            <person name="Romanazzi G."/>
            <person name="Faretra F."/>
        </authorList>
    </citation>
    <scope>NUCLEOTIDE SEQUENCE [LARGE SCALE GENOMIC DNA]</scope>
    <source>
        <strain evidence="7 8">Mfrc123</strain>
    </source>
</reference>
<keyword evidence="8" id="KW-1185">Reference proteome</keyword>
<dbReference type="GO" id="GO:0005654">
    <property type="term" value="C:nucleoplasm"/>
    <property type="evidence" value="ECO:0007669"/>
    <property type="project" value="UniProtKB-ARBA"/>
</dbReference>
<dbReference type="VEuPathDB" id="FungiDB:MFRU_002g03730"/>
<dbReference type="InterPro" id="IPR036390">
    <property type="entry name" value="WH_DNA-bd_sf"/>
</dbReference>
<evidence type="ECO:0000256" key="5">
    <source>
        <dbReference type="ARBA" id="ARBA00023242"/>
    </source>
</evidence>
<name>A0A5M9JZL5_MONFR</name>
<dbReference type="Pfam" id="PF05158">
    <property type="entry name" value="RNA_pol_Rpc34"/>
    <property type="match status" value="1"/>
</dbReference>
<evidence type="ECO:0000256" key="1">
    <source>
        <dbReference type="ARBA" id="ARBA00004123"/>
    </source>
</evidence>
<dbReference type="GO" id="GO:0005666">
    <property type="term" value="C:RNA polymerase III complex"/>
    <property type="evidence" value="ECO:0007669"/>
    <property type="project" value="UniProtKB-UniRule"/>
</dbReference>
<dbReference type="SUPFAM" id="SSF46785">
    <property type="entry name" value="Winged helix' DNA-binding domain"/>
    <property type="match status" value="1"/>
</dbReference>
<organism evidence="7 8">
    <name type="scientific">Monilinia fructicola</name>
    <name type="common">Brown rot fungus</name>
    <name type="synonym">Ciboria fructicola</name>
    <dbReference type="NCBI Taxonomy" id="38448"/>
    <lineage>
        <taxon>Eukaryota</taxon>
        <taxon>Fungi</taxon>
        <taxon>Dikarya</taxon>
        <taxon>Ascomycota</taxon>
        <taxon>Pezizomycotina</taxon>
        <taxon>Leotiomycetes</taxon>
        <taxon>Helotiales</taxon>
        <taxon>Sclerotiniaceae</taxon>
        <taxon>Monilinia</taxon>
    </lineage>
</organism>
<evidence type="ECO:0000256" key="2">
    <source>
        <dbReference type="ARBA" id="ARBA00011038"/>
    </source>
</evidence>
<comment type="caution">
    <text evidence="7">The sequence shown here is derived from an EMBL/GenBank/DDBJ whole genome shotgun (WGS) entry which is preliminary data.</text>
</comment>
<dbReference type="Gene3D" id="1.10.10.10">
    <property type="entry name" value="Winged helix-like DNA-binding domain superfamily/Winged helix DNA-binding domain"/>
    <property type="match status" value="1"/>
</dbReference>
<dbReference type="PIRSF" id="PIRSF028763">
    <property type="entry name" value="RNA_pol_Rpc34"/>
    <property type="match status" value="1"/>
</dbReference>
<protein>
    <recommendedName>
        <fullName evidence="6">DNA-directed RNA polymerase III subunit RPC6</fullName>
        <shortName evidence="6">RNA polymerase III subunit C6</shortName>
    </recommendedName>
</protein>
<evidence type="ECO:0000256" key="4">
    <source>
        <dbReference type="ARBA" id="ARBA00023163"/>
    </source>
</evidence>
<accession>A0A5M9JZL5</accession>